<evidence type="ECO:0000256" key="8">
    <source>
        <dbReference type="SAM" id="SignalP"/>
    </source>
</evidence>
<evidence type="ECO:0000256" key="1">
    <source>
        <dbReference type="ARBA" id="ARBA00004571"/>
    </source>
</evidence>
<reference evidence="9 10" key="1">
    <citation type="journal article" date="2004" name="Nucleic Acids Res.">
        <title>Unique features revealed by the genome sequence of Acinetobacter sp. ADP1, a versatile and naturally transformation competent bacterium.</title>
        <authorList>
            <person name="Barbe V."/>
            <person name="Vallenet D."/>
            <person name="Fonknechten N."/>
            <person name="Kreimeyer A."/>
            <person name="Oztas S."/>
            <person name="Labarre L."/>
            <person name="Cruveiller S."/>
            <person name="Robert C."/>
            <person name="Duprat S."/>
            <person name="Wincker P."/>
            <person name="Ornston L.N."/>
            <person name="Weissenbach J."/>
            <person name="Marliere P."/>
            <person name="Cohen G.N."/>
            <person name="Medigue C."/>
        </authorList>
    </citation>
    <scope>NUCLEOTIDE SEQUENCE [LARGE SCALE GENOMIC DNA]</scope>
    <source>
        <strain evidence="10">ATCC 33305 / BD413 / ADP1</strain>
    </source>
</reference>
<evidence type="ECO:0000313" key="10">
    <source>
        <dbReference type="Proteomes" id="UP000000430"/>
    </source>
</evidence>
<evidence type="ECO:0000256" key="7">
    <source>
        <dbReference type="ARBA" id="ARBA00023237"/>
    </source>
</evidence>
<keyword evidence="4" id="KW-0812">Transmembrane</keyword>
<name>Q6F7B1_ACIAD</name>
<dbReference type="InterPro" id="IPR005017">
    <property type="entry name" value="OMPP1/FadL/TodX"/>
</dbReference>
<gene>
    <name evidence="9" type="ordered locus">ACIAD3392</name>
</gene>
<dbReference type="HOGENOM" id="CLU_035981_1_0_6"/>
<evidence type="ECO:0000256" key="5">
    <source>
        <dbReference type="ARBA" id="ARBA00022729"/>
    </source>
</evidence>
<dbReference type="GO" id="GO:0015483">
    <property type="term" value="F:long-chain fatty acid transporting porin activity"/>
    <property type="evidence" value="ECO:0007669"/>
    <property type="project" value="TreeGrafter"/>
</dbReference>
<keyword evidence="6" id="KW-0472">Membrane</keyword>
<dbReference type="EMBL" id="CR543861">
    <property type="protein sequence ID" value="CAG70054.1"/>
    <property type="molecule type" value="Genomic_DNA"/>
</dbReference>
<feature type="signal peptide" evidence="8">
    <location>
        <begin position="1"/>
        <end position="24"/>
    </location>
</feature>
<dbReference type="KEGG" id="aci:ACIAD3392"/>
<protein>
    <submittedName>
        <fullName evidence="9">Putative long-chain fatty acid transport protein</fullName>
    </submittedName>
</protein>
<comment type="similarity">
    <text evidence="2">Belongs to the OmpP1/FadL family.</text>
</comment>
<keyword evidence="5 8" id="KW-0732">Signal</keyword>
<dbReference type="PANTHER" id="PTHR35093:SF8">
    <property type="entry name" value="OUTER MEMBRANE PROTEIN NMB0088-RELATED"/>
    <property type="match status" value="1"/>
</dbReference>
<evidence type="ECO:0000313" key="9">
    <source>
        <dbReference type="EMBL" id="CAG70054.1"/>
    </source>
</evidence>
<evidence type="ECO:0000256" key="4">
    <source>
        <dbReference type="ARBA" id="ARBA00022692"/>
    </source>
</evidence>
<evidence type="ECO:0000256" key="2">
    <source>
        <dbReference type="ARBA" id="ARBA00008163"/>
    </source>
</evidence>
<dbReference type="Gene3D" id="2.40.160.60">
    <property type="entry name" value="Outer membrane protein transport protein (OMPP1/FadL/TodX)"/>
    <property type="match status" value="1"/>
</dbReference>
<dbReference type="eggNOG" id="COG2067">
    <property type="taxonomic scope" value="Bacteria"/>
</dbReference>
<dbReference type="Pfam" id="PF03349">
    <property type="entry name" value="Toluene_X"/>
    <property type="match status" value="1"/>
</dbReference>
<keyword evidence="7" id="KW-0998">Cell outer membrane</keyword>
<proteinExistence type="inferred from homology"/>
<organism evidence="9 10">
    <name type="scientific">Acinetobacter baylyi (strain ATCC 33305 / BD413 / ADP1)</name>
    <dbReference type="NCBI Taxonomy" id="62977"/>
    <lineage>
        <taxon>Bacteria</taxon>
        <taxon>Pseudomonadati</taxon>
        <taxon>Pseudomonadota</taxon>
        <taxon>Gammaproteobacteria</taxon>
        <taxon>Moraxellales</taxon>
        <taxon>Moraxellaceae</taxon>
        <taxon>Acinetobacter</taxon>
    </lineage>
</organism>
<dbReference type="Proteomes" id="UP000000430">
    <property type="component" value="Chromosome"/>
</dbReference>
<evidence type="ECO:0000256" key="3">
    <source>
        <dbReference type="ARBA" id="ARBA00022452"/>
    </source>
</evidence>
<dbReference type="PANTHER" id="PTHR35093">
    <property type="entry name" value="OUTER MEMBRANE PROTEIN NMB0088-RELATED"/>
    <property type="match status" value="1"/>
</dbReference>
<dbReference type="SUPFAM" id="SSF56935">
    <property type="entry name" value="Porins"/>
    <property type="match status" value="1"/>
</dbReference>
<accession>Q6F7B1</accession>
<dbReference type="GO" id="GO:0009279">
    <property type="term" value="C:cell outer membrane"/>
    <property type="evidence" value="ECO:0007669"/>
    <property type="project" value="UniProtKB-SubCell"/>
</dbReference>
<dbReference type="BioCyc" id="ASP62977:ACIAD_RS15345-MONOMER"/>
<feature type="chain" id="PRO_5004273044" evidence="8">
    <location>
        <begin position="25"/>
        <end position="420"/>
    </location>
</feature>
<comment type="subcellular location">
    <subcellularLocation>
        <location evidence="1">Cell outer membrane</location>
        <topology evidence="1">Multi-pass membrane protein</topology>
    </subcellularLocation>
</comment>
<evidence type="ECO:0000256" key="6">
    <source>
        <dbReference type="ARBA" id="ARBA00023136"/>
    </source>
</evidence>
<dbReference type="OrthoDB" id="19849at2"/>
<keyword evidence="3" id="KW-1134">Transmembrane beta strand</keyword>
<dbReference type="AlphaFoldDB" id="Q6F7B1"/>
<sequence>MMRNIWTVISLGLGGLSVLSSAHATTGYFMHGYGVKVQGQAGTAIAQFNDALTIANNPSGLVWLDSRIDLGATVFKPERRATIQDNQFGANGDYDGNGREYFVLPELAINKKVNDQVALGLAIYGNGGMNTSYKQNPFAAFGNTGTAGVNLSQIFISPAVAWRYTDSQSIGVAANFLYQRFEAKGIQGFAPFSIDPQHLSDQGGDSSKGVGFRVGWSGHLNDQITLGLNYSSKINADRFDKYRGLFAQGGDFDVPESYGLGVNIQATPKLNIAADVQRINYSDVDAIGHDFSVAALQAGHLFGSELGPGFGWDDINIYKIGASYQLAPQLTVRAGYSYNDQPISKDQTFLNILAPGVIQHHVSVGATWQIDPKQELSFAYTYGVKHKLKGDQSIPAAFGGGNTNLEMDQHILGFSYGLKF</sequence>